<organism evidence="1 2">
    <name type="scientific">Kribbella sindirgiensis</name>
    <dbReference type="NCBI Taxonomy" id="1124744"/>
    <lineage>
        <taxon>Bacteria</taxon>
        <taxon>Bacillati</taxon>
        <taxon>Actinomycetota</taxon>
        <taxon>Actinomycetes</taxon>
        <taxon>Propionibacteriales</taxon>
        <taxon>Kribbellaceae</taxon>
        <taxon>Kribbella</taxon>
    </lineage>
</organism>
<keyword evidence="2" id="KW-1185">Reference proteome</keyword>
<proteinExistence type="predicted"/>
<evidence type="ECO:0000313" key="2">
    <source>
        <dbReference type="Proteomes" id="UP000292695"/>
    </source>
</evidence>
<reference evidence="1 2" key="1">
    <citation type="submission" date="2019-02" db="EMBL/GenBank/DDBJ databases">
        <title>Kribbella capetownensis sp. nov. and Kribbella speibonae sp. nov., isolated from soil.</title>
        <authorList>
            <person name="Curtis S.M."/>
            <person name="Norton I."/>
            <person name="Everest G.J."/>
            <person name="Meyers P.R."/>
        </authorList>
    </citation>
    <scope>NUCLEOTIDE SEQUENCE [LARGE SCALE GENOMIC DNA]</scope>
    <source>
        <strain evidence="1 2">DSM 27082</strain>
    </source>
</reference>
<gene>
    <name evidence="1" type="ORF">E0H50_14670</name>
</gene>
<sequence>MLPEDSERVRALNPYERITLEIGRVAREHVRMDVGLRHIYRQLVAPSPAVLLTANITSTYQVINDIRLMIVMSAPFEDPAVANAAIEILDTAKVVNADRNRVVHDMWIPMPSATEPRSVEWLTKRLVRGEVDLVEQGPKDLVYARGVWDHLRRVTKRLDALAWFLQTVLPIYDEFDWDETQLPMWTAMLEGRFDLLNPDGVSLRPPR</sequence>
<dbReference type="AlphaFoldDB" id="A0A4R0IU98"/>
<name>A0A4R0IU98_9ACTN</name>
<protein>
    <submittedName>
        <fullName evidence="1">Uncharacterized protein</fullName>
    </submittedName>
</protein>
<dbReference type="OrthoDB" id="5195433at2"/>
<accession>A0A4R0IU98</accession>
<dbReference type="Proteomes" id="UP000292695">
    <property type="component" value="Unassembled WGS sequence"/>
</dbReference>
<evidence type="ECO:0000313" key="1">
    <source>
        <dbReference type="EMBL" id="TCC35106.1"/>
    </source>
</evidence>
<dbReference type="EMBL" id="SJKA01000004">
    <property type="protein sequence ID" value="TCC35106.1"/>
    <property type="molecule type" value="Genomic_DNA"/>
</dbReference>
<dbReference type="RefSeq" id="WP_131288328.1">
    <property type="nucleotide sequence ID" value="NZ_SJKA01000004.1"/>
</dbReference>
<comment type="caution">
    <text evidence="1">The sequence shown here is derived from an EMBL/GenBank/DDBJ whole genome shotgun (WGS) entry which is preliminary data.</text>
</comment>